<reference evidence="1 2" key="1">
    <citation type="submission" date="2018-11" db="EMBL/GenBank/DDBJ databases">
        <authorList>
            <consortium name="Pathogen Informatics"/>
        </authorList>
    </citation>
    <scope>NUCLEOTIDE SEQUENCE [LARGE SCALE GENOMIC DNA]</scope>
    <source>
        <strain evidence="1 2">Zambia</strain>
    </source>
</reference>
<dbReference type="AlphaFoldDB" id="A0A183M804"/>
<proteinExistence type="predicted"/>
<organism evidence="1 2">
    <name type="scientific">Schistosoma margrebowiei</name>
    <dbReference type="NCBI Taxonomy" id="48269"/>
    <lineage>
        <taxon>Eukaryota</taxon>
        <taxon>Metazoa</taxon>
        <taxon>Spiralia</taxon>
        <taxon>Lophotrochozoa</taxon>
        <taxon>Platyhelminthes</taxon>
        <taxon>Trematoda</taxon>
        <taxon>Digenea</taxon>
        <taxon>Strigeidida</taxon>
        <taxon>Schistosomatoidea</taxon>
        <taxon>Schistosomatidae</taxon>
        <taxon>Schistosoma</taxon>
    </lineage>
</organism>
<dbReference type="Proteomes" id="UP000277204">
    <property type="component" value="Unassembled WGS sequence"/>
</dbReference>
<dbReference type="PANTHER" id="PTHR47331">
    <property type="entry name" value="PHD-TYPE DOMAIN-CONTAINING PROTEIN"/>
    <property type="match status" value="1"/>
</dbReference>
<dbReference type="STRING" id="48269.A0A183M804"/>
<dbReference type="Pfam" id="PF05380">
    <property type="entry name" value="Peptidase_A17"/>
    <property type="match status" value="1"/>
</dbReference>
<accession>A0A183M804</accession>
<gene>
    <name evidence="1" type="ORF">SMRZ_LOCUS12179</name>
</gene>
<protein>
    <submittedName>
        <fullName evidence="1">Uncharacterized protein</fullName>
    </submittedName>
</protein>
<name>A0A183M804_9TREM</name>
<keyword evidence="2" id="KW-1185">Reference proteome</keyword>
<dbReference type="InterPro" id="IPR008042">
    <property type="entry name" value="Retrotrans_Pao"/>
</dbReference>
<dbReference type="EMBL" id="UZAI01007432">
    <property type="protein sequence ID" value="VDO99073.1"/>
    <property type="molecule type" value="Genomic_DNA"/>
</dbReference>
<evidence type="ECO:0000313" key="1">
    <source>
        <dbReference type="EMBL" id="VDO99073.1"/>
    </source>
</evidence>
<sequence>MLQKAVTEPWPISYMRLQYDASVTRCSFILGKSRIALLKFVSVPRLELQAPVEEIKLEDLTEIYFWTDSMTVLNYILITTSRLKTYIANRINFVHERTRPSQWKYVPSSINPADLGSRGICKYDPNCIEAWFSGPEFLTTEKNK</sequence>
<evidence type="ECO:0000313" key="2">
    <source>
        <dbReference type="Proteomes" id="UP000277204"/>
    </source>
</evidence>
<dbReference type="PANTHER" id="PTHR47331:SF1">
    <property type="entry name" value="GAG-LIKE PROTEIN"/>
    <property type="match status" value="1"/>
</dbReference>